<keyword evidence="3" id="KW-1185">Reference proteome</keyword>
<accession>A0A251RNG9</accession>
<evidence type="ECO:0000313" key="3">
    <source>
        <dbReference type="Proteomes" id="UP000215914"/>
    </source>
</evidence>
<evidence type="ECO:0000313" key="1">
    <source>
        <dbReference type="EMBL" id="KAF5754678.1"/>
    </source>
</evidence>
<dbReference type="InParanoid" id="A0A251RNG9"/>
<dbReference type="Gramene" id="mRNA:HanXRQr2_Chr17g0794001">
    <property type="protein sequence ID" value="mRNA:HanXRQr2_Chr17g0794001"/>
    <property type="gene ID" value="HanXRQr2_Chr17g0794001"/>
</dbReference>
<dbReference type="EMBL" id="MNCJ02000332">
    <property type="protein sequence ID" value="KAF5754678.1"/>
    <property type="molecule type" value="Genomic_DNA"/>
</dbReference>
<organism evidence="2 3">
    <name type="scientific">Helianthus annuus</name>
    <name type="common">Common sunflower</name>
    <dbReference type="NCBI Taxonomy" id="4232"/>
    <lineage>
        <taxon>Eukaryota</taxon>
        <taxon>Viridiplantae</taxon>
        <taxon>Streptophyta</taxon>
        <taxon>Embryophyta</taxon>
        <taxon>Tracheophyta</taxon>
        <taxon>Spermatophyta</taxon>
        <taxon>Magnoliopsida</taxon>
        <taxon>eudicotyledons</taxon>
        <taxon>Gunneridae</taxon>
        <taxon>Pentapetalae</taxon>
        <taxon>asterids</taxon>
        <taxon>campanulids</taxon>
        <taxon>Asterales</taxon>
        <taxon>Asteraceae</taxon>
        <taxon>Asteroideae</taxon>
        <taxon>Heliantheae alliance</taxon>
        <taxon>Heliantheae</taxon>
        <taxon>Helianthus</taxon>
    </lineage>
</organism>
<gene>
    <name evidence="2" type="ORF">HannXRQ_Chr17g0543741</name>
    <name evidence="1" type="ORF">HanXRQr2_Chr17g0794001</name>
</gene>
<dbReference type="Proteomes" id="UP000215914">
    <property type="component" value="Chromosome 17"/>
</dbReference>
<sequence length="53" mass="6262">MIIVDQAGTKMQAFVLAKMHESMNICLRKTSVWLFVIHRWGKTDKKLSTFRQH</sequence>
<evidence type="ECO:0000313" key="2">
    <source>
        <dbReference type="EMBL" id="OTF85790.1"/>
    </source>
</evidence>
<reference evidence="1" key="3">
    <citation type="submission" date="2020-06" db="EMBL/GenBank/DDBJ databases">
        <title>Helianthus annuus Genome sequencing and assembly Release 2.</title>
        <authorList>
            <person name="Gouzy J."/>
            <person name="Langlade N."/>
            <person name="Munos S."/>
        </authorList>
    </citation>
    <scope>NUCLEOTIDE SEQUENCE</scope>
    <source>
        <tissue evidence="1">Leaves</tissue>
    </source>
</reference>
<dbReference type="AlphaFoldDB" id="A0A251RNG9"/>
<reference evidence="1 3" key="1">
    <citation type="journal article" date="2017" name="Nature">
        <title>The sunflower genome provides insights into oil metabolism, flowering and Asterid evolution.</title>
        <authorList>
            <person name="Badouin H."/>
            <person name="Gouzy J."/>
            <person name="Grassa C.J."/>
            <person name="Murat F."/>
            <person name="Staton S.E."/>
            <person name="Cottret L."/>
            <person name="Lelandais-Briere C."/>
            <person name="Owens G.L."/>
            <person name="Carrere S."/>
            <person name="Mayjonade B."/>
            <person name="Legrand L."/>
            <person name="Gill N."/>
            <person name="Kane N.C."/>
            <person name="Bowers J.E."/>
            <person name="Hubner S."/>
            <person name="Bellec A."/>
            <person name="Berard A."/>
            <person name="Berges H."/>
            <person name="Blanchet N."/>
            <person name="Boniface M.C."/>
            <person name="Brunel D."/>
            <person name="Catrice O."/>
            <person name="Chaidir N."/>
            <person name="Claudel C."/>
            <person name="Donnadieu C."/>
            <person name="Faraut T."/>
            <person name="Fievet G."/>
            <person name="Helmstetter N."/>
            <person name="King M."/>
            <person name="Knapp S.J."/>
            <person name="Lai Z."/>
            <person name="Le Paslier M.C."/>
            <person name="Lippi Y."/>
            <person name="Lorenzon L."/>
            <person name="Mandel J.R."/>
            <person name="Marage G."/>
            <person name="Marchand G."/>
            <person name="Marquand E."/>
            <person name="Bret-Mestries E."/>
            <person name="Morien E."/>
            <person name="Nambeesan S."/>
            <person name="Nguyen T."/>
            <person name="Pegot-Espagnet P."/>
            <person name="Pouilly N."/>
            <person name="Raftis F."/>
            <person name="Sallet E."/>
            <person name="Schiex T."/>
            <person name="Thomas J."/>
            <person name="Vandecasteele C."/>
            <person name="Vares D."/>
            <person name="Vear F."/>
            <person name="Vautrin S."/>
            <person name="Crespi M."/>
            <person name="Mangin B."/>
            <person name="Burke J.M."/>
            <person name="Salse J."/>
            <person name="Munos S."/>
            <person name="Vincourt P."/>
            <person name="Rieseberg L.H."/>
            <person name="Langlade N.B."/>
        </authorList>
    </citation>
    <scope>NUCLEOTIDE SEQUENCE [LARGE SCALE GENOMIC DNA]</scope>
    <source>
        <strain evidence="3">cv. SF193</strain>
        <tissue evidence="1">Leaves</tissue>
    </source>
</reference>
<proteinExistence type="predicted"/>
<protein>
    <submittedName>
        <fullName evidence="2">Uncharacterized protein</fullName>
    </submittedName>
</protein>
<dbReference type="EMBL" id="CM007906">
    <property type="protein sequence ID" value="OTF85790.1"/>
    <property type="molecule type" value="Genomic_DNA"/>
</dbReference>
<reference evidence="2" key="2">
    <citation type="submission" date="2017-02" db="EMBL/GenBank/DDBJ databases">
        <title>Sunflower complete genome.</title>
        <authorList>
            <person name="Langlade N."/>
            <person name="Munos S."/>
        </authorList>
    </citation>
    <scope>NUCLEOTIDE SEQUENCE [LARGE SCALE GENOMIC DNA]</scope>
    <source>
        <tissue evidence="2">Leaves</tissue>
    </source>
</reference>
<name>A0A251RNG9_HELAN</name>